<dbReference type="PANTHER" id="PTHR30012:SF0">
    <property type="entry name" value="TYPE II SECRETION SYSTEM PROTEIN F-RELATED"/>
    <property type="match status" value="1"/>
</dbReference>
<dbReference type="InterPro" id="IPR042094">
    <property type="entry name" value="T2SS_GspF_sf"/>
</dbReference>
<comment type="similarity">
    <text evidence="2">Belongs to the GSP F family.</text>
</comment>
<protein>
    <submittedName>
        <fullName evidence="9">Type II secretion system F family protein</fullName>
    </submittedName>
</protein>
<reference evidence="9 10" key="1">
    <citation type="submission" date="2022-06" db="EMBL/GenBank/DDBJ databases">
        <title>Rhizosaccharibacter gen. nov. sp. nov. KSS12, endophytic bacteria isolated from sugarcane.</title>
        <authorList>
            <person name="Pitiwittayakul N."/>
        </authorList>
    </citation>
    <scope>NUCLEOTIDE SEQUENCE [LARGE SCALE GENOMIC DNA]</scope>
    <source>
        <strain evidence="9 10">KSS12</strain>
    </source>
</reference>
<evidence type="ECO:0000256" key="6">
    <source>
        <dbReference type="ARBA" id="ARBA00023136"/>
    </source>
</evidence>
<sequence>MASWRFTAITPAGTLVRGVTEAGSEAEAVAFIRRQGNMPMEAVPVGGGGGRLLRAGAGMELRLRRTGLKRAEVAAITRELAVMLGAGQDLDRALRFLLETAPGPRARSVLEGLRAEVRDGSTLHAALGRRPDSFPRLYVGLVRAAEAGGNLGSTLERIATLMERERALVATLQSAMIYPTLLVVAAIGSIWLLLTRVLPQFVPLFEQNGAALPRSTRVLIALGDFLGAWGLWALLLLALAGFGLWRSLRRPAVRLAADRLLLRPPVLGPLMREVLAARFTRTLGTLLGNGVPLIGAMAIVRDVIGNRAVLATLDRATDDAKAGVGLARSFERERIFPARTVHLLRLGEETAQLGAMALRAAEIHEEAVRLRSQRLVALLVPMITILMGAAVAGIVSSLLLAMLSLNDLAQ</sequence>
<evidence type="ECO:0000256" key="7">
    <source>
        <dbReference type="SAM" id="Phobius"/>
    </source>
</evidence>
<proteinExistence type="inferred from homology"/>
<evidence type="ECO:0000313" key="9">
    <source>
        <dbReference type="EMBL" id="MCQ8239506.1"/>
    </source>
</evidence>
<dbReference type="InterPro" id="IPR018076">
    <property type="entry name" value="T2SS_GspF_dom"/>
</dbReference>
<keyword evidence="10" id="KW-1185">Reference proteome</keyword>
<evidence type="ECO:0000256" key="5">
    <source>
        <dbReference type="ARBA" id="ARBA00022989"/>
    </source>
</evidence>
<dbReference type="Pfam" id="PF00482">
    <property type="entry name" value="T2SSF"/>
    <property type="match status" value="2"/>
</dbReference>
<evidence type="ECO:0000259" key="8">
    <source>
        <dbReference type="Pfam" id="PF00482"/>
    </source>
</evidence>
<evidence type="ECO:0000313" key="10">
    <source>
        <dbReference type="Proteomes" id="UP001524547"/>
    </source>
</evidence>
<keyword evidence="3" id="KW-1003">Cell membrane</keyword>
<comment type="subcellular location">
    <subcellularLocation>
        <location evidence="1">Cell membrane</location>
        <topology evidence="1">Multi-pass membrane protein</topology>
    </subcellularLocation>
</comment>
<feature type="transmembrane region" description="Helical" evidence="7">
    <location>
        <begin position="218"/>
        <end position="245"/>
    </location>
</feature>
<evidence type="ECO:0000256" key="3">
    <source>
        <dbReference type="ARBA" id="ARBA00022475"/>
    </source>
</evidence>
<gene>
    <name evidence="9" type="ORF">NFI88_01450</name>
</gene>
<evidence type="ECO:0000256" key="4">
    <source>
        <dbReference type="ARBA" id="ARBA00022692"/>
    </source>
</evidence>
<feature type="domain" description="Type II secretion system protein GspF" evidence="8">
    <location>
        <begin position="77"/>
        <end position="199"/>
    </location>
</feature>
<dbReference type="Proteomes" id="UP001524547">
    <property type="component" value="Unassembled WGS sequence"/>
</dbReference>
<dbReference type="PANTHER" id="PTHR30012">
    <property type="entry name" value="GENERAL SECRETION PATHWAY PROTEIN"/>
    <property type="match status" value="1"/>
</dbReference>
<dbReference type="PRINTS" id="PR00812">
    <property type="entry name" value="BCTERIALGSPF"/>
</dbReference>
<feature type="domain" description="Type II secretion system protein GspF" evidence="8">
    <location>
        <begin position="279"/>
        <end position="400"/>
    </location>
</feature>
<dbReference type="EMBL" id="JAMZEJ010000001">
    <property type="protein sequence ID" value="MCQ8239506.1"/>
    <property type="molecule type" value="Genomic_DNA"/>
</dbReference>
<feature type="transmembrane region" description="Helical" evidence="7">
    <location>
        <begin position="176"/>
        <end position="198"/>
    </location>
</feature>
<name>A0ABT1VT39_9PROT</name>
<evidence type="ECO:0000256" key="1">
    <source>
        <dbReference type="ARBA" id="ARBA00004651"/>
    </source>
</evidence>
<keyword evidence="6 7" id="KW-0472">Membrane</keyword>
<dbReference type="InterPro" id="IPR003004">
    <property type="entry name" value="GspF/PilC"/>
</dbReference>
<evidence type="ECO:0000256" key="2">
    <source>
        <dbReference type="ARBA" id="ARBA00005745"/>
    </source>
</evidence>
<dbReference type="Gene3D" id="1.20.81.30">
    <property type="entry name" value="Type II secretion system (T2SS), domain F"/>
    <property type="match status" value="2"/>
</dbReference>
<organism evidence="9 10">
    <name type="scientific">Rhizosaccharibacter radicis</name>
    <dbReference type="NCBI Taxonomy" id="2782605"/>
    <lineage>
        <taxon>Bacteria</taxon>
        <taxon>Pseudomonadati</taxon>
        <taxon>Pseudomonadota</taxon>
        <taxon>Alphaproteobacteria</taxon>
        <taxon>Acetobacterales</taxon>
        <taxon>Acetobacteraceae</taxon>
        <taxon>Rhizosaccharibacter</taxon>
    </lineage>
</organism>
<feature type="transmembrane region" description="Helical" evidence="7">
    <location>
        <begin position="375"/>
        <end position="403"/>
    </location>
</feature>
<keyword evidence="4 7" id="KW-0812">Transmembrane</keyword>
<keyword evidence="5 7" id="KW-1133">Transmembrane helix</keyword>
<dbReference type="RefSeq" id="WP_422918242.1">
    <property type="nucleotide sequence ID" value="NZ_JAMZEJ010000001.1"/>
</dbReference>
<accession>A0ABT1VT39</accession>
<comment type="caution">
    <text evidence="9">The sequence shown here is derived from an EMBL/GenBank/DDBJ whole genome shotgun (WGS) entry which is preliminary data.</text>
</comment>